<dbReference type="HOGENOM" id="CLU_173132_1_0_3"/>
<comment type="subcellular location">
    <subcellularLocation>
        <location evidence="1">Cellular thylakoid membrane</location>
        <topology evidence="1">Peripheral membrane protein</topology>
        <orientation evidence="1">Cytoplasmic side</orientation>
    </subcellularLocation>
</comment>
<dbReference type="GO" id="GO:0031676">
    <property type="term" value="C:plasma membrane-derived thylakoid membrane"/>
    <property type="evidence" value="ECO:0007669"/>
    <property type="project" value="UniProtKB-SubCell"/>
</dbReference>
<keyword evidence="2" id="KW-0042">Antenna complex</keyword>
<dbReference type="eggNOG" id="COG0369">
    <property type="taxonomic scope" value="Bacteria"/>
</dbReference>
<dbReference type="Proteomes" id="UP000010471">
    <property type="component" value="Chromosome"/>
</dbReference>
<evidence type="ECO:0000256" key="2">
    <source>
        <dbReference type="ARBA" id="ARBA00022549"/>
    </source>
</evidence>
<dbReference type="GO" id="GO:0030089">
    <property type="term" value="C:phycobilisome"/>
    <property type="evidence" value="ECO:0007669"/>
    <property type="project" value="UniProtKB-UniRule"/>
</dbReference>
<keyword evidence="5" id="KW-0472">Membrane</keyword>
<dbReference type="InterPro" id="IPR008213">
    <property type="entry name" value="CpcD-like_dom"/>
</dbReference>
<evidence type="ECO:0000313" key="9">
    <source>
        <dbReference type="Proteomes" id="UP000010471"/>
    </source>
</evidence>
<evidence type="ECO:0000256" key="3">
    <source>
        <dbReference type="ARBA" id="ARBA00022738"/>
    </source>
</evidence>
<dbReference type="KEGG" id="mic:Mic7113_2592"/>
<evidence type="ECO:0000256" key="5">
    <source>
        <dbReference type="ARBA" id="ARBA00023136"/>
    </source>
</evidence>
<dbReference type="Pfam" id="PF01383">
    <property type="entry name" value="CpcD"/>
    <property type="match status" value="1"/>
</dbReference>
<protein>
    <submittedName>
        <fullName evidence="8">CpcD/allophycocyanin linker domain protein</fullName>
    </submittedName>
</protein>
<evidence type="ECO:0000313" key="8">
    <source>
        <dbReference type="EMBL" id="AFZ18385.1"/>
    </source>
</evidence>
<name>K9WDA6_9CYAN</name>
<proteinExistence type="predicted"/>
<gene>
    <name evidence="8" type="ORF">Mic7113_2592</name>
</gene>
<evidence type="ECO:0000256" key="1">
    <source>
        <dbReference type="ARBA" id="ARBA00004445"/>
    </source>
</evidence>
<dbReference type="OrthoDB" id="574405at2"/>
<keyword evidence="3 6" id="KW-0605">Phycobilisome</keyword>
<dbReference type="RefSeq" id="WP_015182534.1">
    <property type="nucleotide sequence ID" value="NC_019738.1"/>
</dbReference>
<dbReference type="PATRIC" id="fig|1173027.3.peg.2841"/>
<reference evidence="8 9" key="1">
    <citation type="submission" date="2012-06" db="EMBL/GenBank/DDBJ databases">
        <title>Finished chromosome of genome of Microcoleus sp. PCC 7113.</title>
        <authorList>
            <consortium name="US DOE Joint Genome Institute"/>
            <person name="Gugger M."/>
            <person name="Coursin T."/>
            <person name="Rippka R."/>
            <person name="Tandeau De Marsac N."/>
            <person name="Huntemann M."/>
            <person name="Wei C.-L."/>
            <person name="Han J."/>
            <person name="Detter J.C."/>
            <person name="Han C."/>
            <person name="Tapia R."/>
            <person name="Chen A."/>
            <person name="Kyrpides N."/>
            <person name="Mavromatis K."/>
            <person name="Markowitz V."/>
            <person name="Szeto E."/>
            <person name="Ivanova N."/>
            <person name="Pagani I."/>
            <person name="Pati A."/>
            <person name="Goodwin L."/>
            <person name="Nordberg H.P."/>
            <person name="Cantor M.N."/>
            <person name="Hua S.X."/>
            <person name="Woyke T."/>
            <person name="Kerfeld C.A."/>
        </authorList>
    </citation>
    <scope>NUCLEOTIDE SEQUENCE [LARGE SCALE GENOMIC DNA]</scope>
    <source>
        <strain evidence="8 9">PCC 7113</strain>
    </source>
</reference>
<feature type="domain" description="CpcD-like" evidence="7">
    <location>
        <begin position="17"/>
        <end position="75"/>
    </location>
</feature>
<dbReference type="EMBL" id="CP003630">
    <property type="protein sequence ID" value="AFZ18385.1"/>
    <property type="molecule type" value="Genomic_DNA"/>
</dbReference>
<keyword evidence="4" id="KW-0793">Thylakoid</keyword>
<evidence type="ECO:0000259" key="7">
    <source>
        <dbReference type="PROSITE" id="PS51441"/>
    </source>
</evidence>
<accession>K9WDA6</accession>
<dbReference type="SMART" id="SM01094">
    <property type="entry name" value="CpcD"/>
    <property type="match status" value="1"/>
</dbReference>
<organism evidence="8 9">
    <name type="scientific">Allocoleopsis franciscana PCC 7113</name>
    <dbReference type="NCBI Taxonomy" id="1173027"/>
    <lineage>
        <taxon>Bacteria</taxon>
        <taxon>Bacillati</taxon>
        <taxon>Cyanobacteriota</taxon>
        <taxon>Cyanophyceae</taxon>
        <taxon>Coleofasciculales</taxon>
        <taxon>Coleofasciculaceae</taxon>
        <taxon>Allocoleopsis</taxon>
        <taxon>Allocoleopsis franciscana</taxon>
    </lineage>
</organism>
<evidence type="ECO:0000256" key="4">
    <source>
        <dbReference type="ARBA" id="ARBA00023078"/>
    </source>
</evidence>
<dbReference type="STRING" id="1173027.Mic7113_2592"/>
<keyword evidence="9" id="KW-1185">Reference proteome</keyword>
<evidence type="ECO:0000256" key="6">
    <source>
        <dbReference type="PROSITE-ProRule" id="PRU00771"/>
    </source>
</evidence>
<sequence>MLGSIVAGRTGSSPSSNRCFRYEVVGMRQSVDTDNTDYPIRSSASVFITVPYNRMNEEMQRITRLGGKIVSIQPLNSDAEPVTESES</sequence>
<dbReference type="PROSITE" id="PS51441">
    <property type="entry name" value="CPCD_LIKE"/>
    <property type="match status" value="1"/>
</dbReference>
<dbReference type="AlphaFoldDB" id="K9WDA6"/>